<keyword evidence="2" id="KW-1185">Reference proteome</keyword>
<evidence type="ECO:0000313" key="1">
    <source>
        <dbReference type="EMBL" id="KJF40255.1"/>
    </source>
</evidence>
<dbReference type="EMBL" id="JXXK01000008">
    <property type="protein sequence ID" value="KJF40255.1"/>
    <property type="molecule type" value="Genomic_DNA"/>
</dbReference>
<dbReference type="AlphaFoldDB" id="A0A0D8IZY2"/>
<protein>
    <submittedName>
        <fullName evidence="1">Uncharacterized protein</fullName>
    </submittedName>
</protein>
<dbReference type="Proteomes" id="UP000032483">
    <property type="component" value="Unassembled WGS sequence"/>
</dbReference>
<dbReference type="GeneID" id="42856471"/>
<name>A0A0D8IZY2_9FIRM</name>
<proteinExistence type="predicted"/>
<gene>
    <name evidence="1" type="ORF">TQ39_07605</name>
</gene>
<accession>A0A0D8IZY2</accession>
<comment type="caution">
    <text evidence="1">The sequence shown here is derived from an EMBL/GenBank/DDBJ whole genome shotgun (WGS) entry which is preliminary data.</text>
</comment>
<sequence>MLFLSTAFLGEAQTAAPTPTSVALINNISLGNGIFDRLKITNDTSFAYTISISDIWDMNTVLDAKFNGNTLAGNVDFTADNVDMLRLKKRLKGTTDWATVFEKAIHKAADFYDIYIDRFAGNMRSYEYAVVPVYGDIEGNLSLIEVQSEFKGYFIADAETIYGTEYNVATGNVSKNQNAQVVNTLDSKYPYVISNSQNNYYASTFAAFFFVPSMDWYDNTDRRNQILEWLQNRKAKILKYEDGRVWMIRVTGSPSLSPSGHREVPSINFDWVEIGDCNSTNDLVSNGLVNVGLEV</sequence>
<dbReference type="RefSeq" id="WP_050005104.1">
    <property type="nucleotide sequence ID" value="NZ_JXXK01000008.1"/>
</dbReference>
<organism evidence="1 2">
    <name type="scientific">Ruthenibacterium lactatiformans</name>
    <dbReference type="NCBI Taxonomy" id="1550024"/>
    <lineage>
        <taxon>Bacteria</taxon>
        <taxon>Bacillati</taxon>
        <taxon>Bacillota</taxon>
        <taxon>Clostridia</taxon>
        <taxon>Eubacteriales</taxon>
        <taxon>Oscillospiraceae</taxon>
        <taxon>Ruthenibacterium</taxon>
    </lineage>
</organism>
<reference evidence="1" key="1">
    <citation type="submission" date="2015-02" db="EMBL/GenBank/DDBJ databases">
        <title>A novel member of the family Ruminococcaceae isolated from human feces.</title>
        <authorList>
            <person name="Shkoporov A.N."/>
            <person name="Chaplin A.V."/>
            <person name="Motuzova O.V."/>
            <person name="Kafarskaia L.I."/>
            <person name="Khokhlova E.V."/>
            <person name="Efimov B.A."/>
        </authorList>
    </citation>
    <scope>NUCLEOTIDE SEQUENCE [LARGE SCALE GENOMIC DNA]</scope>
    <source>
        <strain evidence="1">585-1</strain>
    </source>
</reference>
<evidence type="ECO:0000313" key="2">
    <source>
        <dbReference type="Proteomes" id="UP000032483"/>
    </source>
</evidence>